<keyword evidence="1" id="KW-1133">Transmembrane helix</keyword>
<feature type="transmembrane region" description="Helical" evidence="1">
    <location>
        <begin position="152"/>
        <end position="174"/>
    </location>
</feature>
<keyword evidence="1" id="KW-0812">Transmembrane</keyword>
<feature type="transmembrane region" description="Helical" evidence="1">
    <location>
        <begin position="186"/>
        <end position="212"/>
    </location>
</feature>
<keyword evidence="1" id="KW-0472">Membrane</keyword>
<feature type="transmembrane region" description="Helical" evidence="1">
    <location>
        <begin position="123"/>
        <end position="145"/>
    </location>
</feature>
<evidence type="ECO:0000313" key="3">
    <source>
        <dbReference type="Proteomes" id="UP000531251"/>
    </source>
</evidence>
<comment type="caution">
    <text evidence="2">The sequence shown here is derived from an EMBL/GenBank/DDBJ whole genome shotgun (WGS) entry which is preliminary data.</text>
</comment>
<gene>
    <name evidence="2" type="ORF">GGR89_003969</name>
</gene>
<keyword evidence="3" id="KW-1185">Reference proteome</keyword>
<protein>
    <submittedName>
        <fullName evidence="2">Multisubunit Na+/H+ antiporter MnhE subunit</fullName>
    </submittedName>
</protein>
<evidence type="ECO:0000313" key="2">
    <source>
        <dbReference type="EMBL" id="NJB99624.1"/>
    </source>
</evidence>
<proteinExistence type="predicted"/>
<dbReference type="RefSeq" id="WP_125973757.1">
    <property type="nucleotide sequence ID" value="NZ_BAAADY010000027.1"/>
</dbReference>
<sequence length="218" mass="22681">MQEEDGFTRWIEACAAGELLGIGAAALWWVTVDRFDPVPVGPTAEWIVFFAKALSGLIQGLTLGLLQGWALRRQFPALDLRAWVGATTLVGIVVWAIGAWYAVFPPLDGDPLLPPVETLFQTAVAAAGFGLGLGVLFGAAQALVLYRAAGQVHWWVAVSAIGWGAALPCIYVAASVGSAEPSSLEIAIRGLIGGVVSGVVLGTITGLSFAVMPARRAA</sequence>
<evidence type="ECO:0000256" key="1">
    <source>
        <dbReference type="SAM" id="Phobius"/>
    </source>
</evidence>
<dbReference type="EMBL" id="JAATJB010000018">
    <property type="protein sequence ID" value="NJB99624.1"/>
    <property type="molecule type" value="Genomic_DNA"/>
</dbReference>
<organism evidence="2 3">
    <name type="scientific">Sphingomonas trueperi</name>
    <dbReference type="NCBI Taxonomy" id="53317"/>
    <lineage>
        <taxon>Bacteria</taxon>
        <taxon>Pseudomonadati</taxon>
        <taxon>Pseudomonadota</taxon>
        <taxon>Alphaproteobacteria</taxon>
        <taxon>Sphingomonadales</taxon>
        <taxon>Sphingomonadaceae</taxon>
        <taxon>Sphingomonas</taxon>
    </lineage>
</organism>
<reference evidence="2 3" key="1">
    <citation type="submission" date="2020-03" db="EMBL/GenBank/DDBJ databases">
        <title>Genomic Encyclopedia of Type Strains, Phase IV (KMG-IV): sequencing the most valuable type-strain genomes for metagenomic binning, comparative biology and taxonomic classification.</title>
        <authorList>
            <person name="Goeker M."/>
        </authorList>
    </citation>
    <scope>NUCLEOTIDE SEQUENCE [LARGE SCALE GENOMIC DNA]</scope>
    <source>
        <strain evidence="2 3">DSM 7225</strain>
    </source>
</reference>
<feature type="transmembrane region" description="Helical" evidence="1">
    <location>
        <begin position="83"/>
        <end position="103"/>
    </location>
</feature>
<name>A0A7X5Y1Z4_9SPHN</name>
<dbReference type="AlphaFoldDB" id="A0A7X5Y1Z4"/>
<dbReference type="Proteomes" id="UP000531251">
    <property type="component" value="Unassembled WGS sequence"/>
</dbReference>
<accession>A0A7X5Y1Z4</accession>
<feature type="transmembrane region" description="Helical" evidence="1">
    <location>
        <begin position="49"/>
        <end position="71"/>
    </location>
</feature>
<feature type="transmembrane region" description="Helical" evidence="1">
    <location>
        <begin position="7"/>
        <end position="29"/>
    </location>
</feature>